<accession>A0A8J7M6W8</accession>
<dbReference type="Proteomes" id="UP000655420">
    <property type="component" value="Unassembled WGS sequence"/>
</dbReference>
<dbReference type="EMBL" id="JAEHHL010000005">
    <property type="protein sequence ID" value="MBK0399398.1"/>
    <property type="molecule type" value="Genomic_DNA"/>
</dbReference>
<keyword evidence="3" id="KW-1185">Reference proteome</keyword>
<evidence type="ECO:0000313" key="3">
    <source>
        <dbReference type="Proteomes" id="UP000655420"/>
    </source>
</evidence>
<protein>
    <recommendedName>
        <fullName evidence="4">Outer membrane protein assembly factor BamE</fullName>
    </recommendedName>
</protein>
<keyword evidence="1" id="KW-1133">Transmembrane helix</keyword>
<organism evidence="2 3">
    <name type="scientific">Thermohalobaculum xanthum</name>
    <dbReference type="NCBI Taxonomy" id="2753746"/>
    <lineage>
        <taxon>Bacteria</taxon>
        <taxon>Pseudomonadati</taxon>
        <taxon>Pseudomonadota</taxon>
        <taxon>Alphaproteobacteria</taxon>
        <taxon>Rhodobacterales</taxon>
        <taxon>Paracoccaceae</taxon>
        <taxon>Thermohalobaculum</taxon>
    </lineage>
</organism>
<feature type="transmembrane region" description="Helical" evidence="1">
    <location>
        <begin position="21"/>
        <end position="37"/>
    </location>
</feature>
<name>A0A8J7M6W8_9RHOB</name>
<dbReference type="AlphaFoldDB" id="A0A8J7M6W8"/>
<keyword evidence="1" id="KW-0472">Membrane</keyword>
<evidence type="ECO:0000313" key="2">
    <source>
        <dbReference type="EMBL" id="MBK0399398.1"/>
    </source>
</evidence>
<reference evidence="2" key="1">
    <citation type="submission" date="2020-12" db="EMBL/GenBank/DDBJ databases">
        <title>Bacterial taxonomy.</title>
        <authorList>
            <person name="Pan X."/>
        </authorList>
    </citation>
    <scope>NUCLEOTIDE SEQUENCE</scope>
    <source>
        <strain evidence="2">M0105</strain>
    </source>
</reference>
<dbReference type="RefSeq" id="WP_200609607.1">
    <property type="nucleotide sequence ID" value="NZ_JAEHHL010000005.1"/>
</dbReference>
<comment type="caution">
    <text evidence="2">The sequence shown here is derived from an EMBL/GenBank/DDBJ whole genome shotgun (WGS) entry which is preliminary data.</text>
</comment>
<evidence type="ECO:0000256" key="1">
    <source>
        <dbReference type="SAM" id="Phobius"/>
    </source>
</evidence>
<gene>
    <name evidence="2" type="ORF">H0I76_09365</name>
</gene>
<evidence type="ECO:0008006" key="4">
    <source>
        <dbReference type="Google" id="ProtNLM"/>
    </source>
</evidence>
<keyword evidence="1" id="KW-0812">Transmembrane</keyword>
<sequence>MADRVKNAKTRNRLHAMRGPAIVRGCLAGAAALLLAGCEFNMEVGREVDLAALDGRLVAGTSTRADVLAALGEPFGEGRAMFPFHETPRDVLAYYYERGDLEDNRRTFLWVFVDDGRYGGHMWFSSLPEV</sequence>
<proteinExistence type="predicted"/>